<sequence length="196" mass="21170">MRGTAMRKKTVLLAALLLAAVESGAVAPAAAQPNERPADEVGAKRAVAARIVALAFPQEKRMEMFGGMIDAMSSQMAIPPEKIGDAEIRAITDKYLGIMRSDIMADLRANSDGLFEAIAVAYAHGFSLQELQDIERFVATPSGAAYVQRSPKLLVDPAVAEWNTAYFQRIMGIVDARKDAMIEELSALKRTRSGSE</sequence>
<evidence type="ECO:0000256" key="1">
    <source>
        <dbReference type="SAM" id="SignalP"/>
    </source>
</evidence>
<organism evidence="2 3">
    <name type="scientific">Sphingopyxis soli</name>
    <dbReference type="NCBI Taxonomy" id="592051"/>
    <lineage>
        <taxon>Bacteria</taxon>
        <taxon>Pseudomonadati</taxon>
        <taxon>Pseudomonadota</taxon>
        <taxon>Alphaproteobacteria</taxon>
        <taxon>Sphingomonadales</taxon>
        <taxon>Sphingomonadaceae</taxon>
        <taxon>Sphingopyxis</taxon>
    </lineage>
</organism>
<accession>A0ABN1LXS3</accession>
<name>A0ABN1LXS3_9SPHN</name>
<evidence type="ECO:0000313" key="2">
    <source>
        <dbReference type="EMBL" id="GAA0861685.1"/>
    </source>
</evidence>
<keyword evidence="1" id="KW-0732">Signal</keyword>
<keyword evidence="3" id="KW-1185">Reference proteome</keyword>
<comment type="caution">
    <text evidence="2">The sequence shown here is derived from an EMBL/GenBank/DDBJ whole genome shotgun (WGS) entry which is preliminary data.</text>
</comment>
<protein>
    <recommendedName>
        <fullName evidence="4">DUF2059 domain-containing protein</fullName>
    </recommendedName>
</protein>
<evidence type="ECO:0008006" key="4">
    <source>
        <dbReference type="Google" id="ProtNLM"/>
    </source>
</evidence>
<feature type="chain" id="PRO_5046772688" description="DUF2059 domain-containing protein" evidence="1">
    <location>
        <begin position="28"/>
        <end position="196"/>
    </location>
</feature>
<evidence type="ECO:0000313" key="3">
    <source>
        <dbReference type="Proteomes" id="UP001500738"/>
    </source>
</evidence>
<proteinExistence type="predicted"/>
<dbReference type="Proteomes" id="UP001500738">
    <property type="component" value="Unassembled WGS sequence"/>
</dbReference>
<gene>
    <name evidence="2" type="ORF">GCM10009115_05320</name>
</gene>
<feature type="signal peptide" evidence="1">
    <location>
        <begin position="1"/>
        <end position="27"/>
    </location>
</feature>
<reference evidence="2 3" key="1">
    <citation type="journal article" date="2019" name="Int. J. Syst. Evol. Microbiol.">
        <title>The Global Catalogue of Microorganisms (GCM) 10K type strain sequencing project: providing services to taxonomists for standard genome sequencing and annotation.</title>
        <authorList>
            <consortium name="The Broad Institute Genomics Platform"/>
            <consortium name="The Broad Institute Genome Sequencing Center for Infectious Disease"/>
            <person name="Wu L."/>
            <person name="Ma J."/>
        </authorList>
    </citation>
    <scope>NUCLEOTIDE SEQUENCE [LARGE SCALE GENOMIC DNA]</scope>
    <source>
        <strain evidence="2 3">JCM 15910</strain>
    </source>
</reference>
<dbReference type="EMBL" id="BAAAFE010000003">
    <property type="protein sequence ID" value="GAA0861685.1"/>
    <property type="molecule type" value="Genomic_DNA"/>
</dbReference>